<dbReference type="PANTHER" id="PTHR23503">
    <property type="entry name" value="SOLUTE CARRIER FAMILY 2"/>
    <property type="match status" value="1"/>
</dbReference>
<dbReference type="Gene3D" id="1.20.1250.20">
    <property type="entry name" value="MFS general substrate transporter like domains"/>
    <property type="match status" value="1"/>
</dbReference>
<feature type="domain" description="Major facilitator superfamily (MFS) profile" evidence="7">
    <location>
        <begin position="1"/>
        <end position="104"/>
    </location>
</feature>
<gene>
    <name evidence="8" type="ORF">P879_01555</name>
</gene>
<evidence type="ECO:0000256" key="2">
    <source>
        <dbReference type="ARBA" id="ARBA00022448"/>
    </source>
</evidence>
<dbReference type="GO" id="GO:0015149">
    <property type="term" value="F:hexose transmembrane transporter activity"/>
    <property type="evidence" value="ECO:0007669"/>
    <property type="project" value="TreeGrafter"/>
</dbReference>
<keyword evidence="2" id="KW-0813">Transport</keyword>
<dbReference type="AlphaFoldDB" id="A0A8T0DM10"/>
<evidence type="ECO:0000256" key="3">
    <source>
        <dbReference type="ARBA" id="ARBA00022692"/>
    </source>
</evidence>
<proteinExistence type="predicted"/>
<evidence type="ECO:0000256" key="5">
    <source>
        <dbReference type="ARBA" id="ARBA00023136"/>
    </source>
</evidence>
<dbReference type="InterPro" id="IPR020846">
    <property type="entry name" value="MFS_dom"/>
</dbReference>
<feature type="transmembrane region" description="Helical" evidence="6">
    <location>
        <begin position="50"/>
        <end position="73"/>
    </location>
</feature>
<organism evidence="8 9">
    <name type="scientific">Paragonimus westermani</name>
    <dbReference type="NCBI Taxonomy" id="34504"/>
    <lineage>
        <taxon>Eukaryota</taxon>
        <taxon>Metazoa</taxon>
        <taxon>Spiralia</taxon>
        <taxon>Lophotrochozoa</taxon>
        <taxon>Platyhelminthes</taxon>
        <taxon>Trematoda</taxon>
        <taxon>Digenea</taxon>
        <taxon>Plagiorchiida</taxon>
        <taxon>Troglotremata</taxon>
        <taxon>Troglotrematidae</taxon>
        <taxon>Paragonimus</taxon>
    </lineage>
</organism>
<evidence type="ECO:0000313" key="9">
    <source>
        <dbReference type="Proteomes" id="UP000699462"/>
    </source>
</evidence>
<dbReference type="PANTHER" id="PTHR23503:SF8">
    <property type="entry name" value="FACILITATED GLUCOSE TRANSPORTER PROTEIN 1"/>
    <property type="match status" value="1"/>
</dbReference>
<sequence length="159" mass="17594">MVGKQLGNVNWPIYPAIISVYLFICGFAIGPGSIPWFIVAEMFSQENRDAAVSVAITVNWLCNIAVGLGFIQMILYLDIYSFLPSACILFVVIIILFIYLPETMGRSASSVENDFRHRFRGRRNLVDDQVTADSSTSVTEVVTGYAQSPAGSTRKTENK</sequence>
<dbReference type="InterPro" id="IPR045263">
    <property type="entry name" value="GLUT"/>
</dbReference>
<dbReference type="InterPro" id="IPR036259">
    <property type="entry name" value="MFS_trans_sf"/>
</dbReference>
<feature type="transmembrane region" description="Helical" evidence="6">
    <location>
        <begin position="12"/>
        <end position="38"/>
    </location>
</feature>
<keyword evidence="9" id="KW-1185">Reference proteome</keyword>
<dbReference type="SUPFAM" id="SSF103473">
    <property type="entry name" value="MFS general substrate transporter"/>
    <property type="match status" value="1"/>
</dbReference>
<accession>A0A8T0DM10</accession>
<evidence type="ECO:0000256" key="4">
    <source>
        <dbReference type="ARBA" id="ARBA00022989"/>
    </source>
</evidence>
<evidence type="ECO:0000313" key="8">
    <source>
        <dbReference type="EMBL" id="KAF8568863.1"/>
    </source>
</evidence>
<reference evidence="8 9" key="1">
    <citation type="submission" date="2019-07" db="EMBL/GenBank/DDBJ databases">
        <title>Annotation for the trematode Paragonimus westermani.</title>
        <authorList>
            <person name="Choi Y.-J."/>
        </authorList>
    </citation>
    <scope>NUCLEOTIDE SEQUENCE [LARGE SCALE GENOMIC DNA]</scope>
    <source>
        <strain evidence="8">180907_Pwestermani</strain>
    </source>
</reference>
<dbReference type="PROSITE" id="PS50850">
    <property type="entry name" value="MFS"/>
    <property type="match status" value="1"/>
</dbReference>
<feature type="transmembrane region" description="Helical" evidence="6">
    <location>
        <begin position="79"/>
        <end position="100"/>
    </location>
</feature>
<evidence type="ECO:0000256" key="1">
    <source>
        <dbReference type="ARBA" id="ARBA00004141"/>
    </source>
</evidence>
<dbReference type="EMBL" id="JTDF01002372">
    <property type="protein sequence ID" value="KAF8568863.1"/>
    <property type="molecule type" value="Genomic_DNA"/>
</dbReference>
<keyword evidence="3 6" id="KW-0812">Transmembrane</keyword>
<dbReference type="Proteomes" id="UP000699462">
    <property type="component" value="Unassembled WGS sequence"/>
</dbReference>
<comment type="subcellular location">
    <subcellularLocation>
        <location evidence="1">Membrane</location>
        <topology evidence="1">Multi-pass membrane protein</topology>
    </subcellularLocation>
</comment>
<evidence type="ECO:0000256" key="6">
    <source>
        <dbReference type="SAM" id="Phobius"/>
    </source>
</evidence>
<dbReference type="InterPro" id="IPR005828">
    <property type="entry name" value="MFS_sugar_transport-like"/>
</dbReference>
<dbReference type="GO" id="GO:0016020">
    <property type="term" value="C:membrane"/>
    <property type="evidence" value="ECO:0007669"/>
    <property type="project" value="UniProtKB-SubCell"/>
</dbReference>
<name>A0A8T0DM10_9TREM</name>
<dbReference type="Pfam" id="PF00083">
    <property type="entry name" value="Sugar_tr"/>
    <property type="match status" value="1"/>
</dbReference>
<keyword evidence="4 6" id="KW-1133">Transmembrane helix</keyword>
<dbReference type="OrthoDB" id="4540492at2759"/>
<keyword evidence="5 6" id="KW-0472">Membrane</keyword>
<protein>
    <recommendedName>
        <fullName evidence="7">Major facilitator superfamily (MFS) profile domain-containing protein</fullName>
    </recommendedName>
</protein>
<comment type="caution">
    <text evidence="8">The sequence shown here is derived from an EMBL/GenBank/DDBJ whole genome shotgun (WGS) entry which is preliminary data.</text>
</comment>
<evidence type="ECO:0000259" key="7">
    <source>
        <dbReference type="PROSITE" id="PS50850"/>
    </source>
</evidence>